<name>A0A376ABH8_9HYPH</name>
<reference evidence="2" key="1">
    <citation type="submission" date="2018-07" db="EMBL/GenBank/DDBJ databases">
        <authorList>
            <person name="Peiro R."/>
            <person name="Begona"/>
            <person name="Cbmso G."/>
            <person name="Lopez M."/>
            <person name="Gonzalez S."/>
        </authorList>
    </citation>
    <scope>NUCLEOTIDE SEQUENCE [LARGE SCALE GENOMIC DNA]</scope>
</reference>
<dbReference type="EMBL" id="UEYP01000017">
    <property type="protein sequence ID" value="SSC65098.1"/>
    <property type="molecule type" value="Genomic_DNA"/>
</dbReference>
<evidence type="ECO:0000313" key="1">
    <source>
        <dbReference type="EMBL" id="SSC65098.1"/>
    </source>
</evidence>
<sequence length="37" mass="3865">MRAATIAATAAKARNRVCAPQECKASGFFLDLLPPCA</sequence>
<keyword evidence="2" id="KW-1185">Reference proteome</keyword>
<protein>
    <submittedName>
        <fullName evidence="1">Uncharacterized protein</fullName>
    </submittedName>
</protein>
<dbReference type="AlphaFoldDB" id="A0A376ABH8"/>
<gene>
    <name evidence="1" type="ORF">RHIZ70_806</name>
</gene>
<evidence type="ECO:0000313" key="2">
    <source>
        <dbReference type="Proteomes" id="UP000254764"/>
    </source>
</evidence>
<organism evidence="1 2">
    <name type="scientific">Ciceribacter selenitireducens ATCC BAA-1503</name>
    <dbReference type="NCBI Taxonomy" id="1336235"/>
    <lineage>
        <taxon>Bacteria</taxon>
        <taxon>Pseudomonadati</taxon>
        <taxon>Pseudomonadota</taxon>
        <taxon>Alphaproteobacteria</taxon>
        <taxon>Hyphomicrobiales</taxon>
        <taxon>Rhizobiaceae</taxon>
        <taxon>Ciceribacter</taxon>
    </lineage>
</organism>
<proteinExistence type="predicted"/>
<accession>A0A376ABH8</accession>
<dbReference type="Proteomes" id="UP000254764">
    <property type="component" value="Unassembled WGS sequence"/>
</dbReference>